<dbReference type="FunFam" id="1.10.510.10:FF:000496">
    <property type="entry name" value="Calcium/calmodulin-regulated receptor-like kinase 2"/>
    <property type="match status" value="1"/>
</dbReference>
<keyword evidence="3" id="KW-0812">Transmembrane</keyword>
<evidence type="ECO:0000256" key="1">
    <source>
        <dbReference type="ARBA" id="ARBA00022741"/>
    </source>
</evidence>
<keyword evidence="3" id="KW-0472">Membrane</keyword>
<dbReference type="InterPro" id="IPR001245">
    <property type="entry name" value="Ser-Thr/Tyr_kinase_cat_dom"/>
</dbReference>
<dbReference type="Proteomes" id="UP000807115">
    <property type="component" value="Chromosome 10"/>
</dbReference>
<dbReference type="InterPro" id="IPR000719">
    <property type="entry name" value="Prot_kinase_dom"/>
</dbReference>
<evidence type="ECO:0000256" key="2">
    <source>
        <dbReference type="ARBA" id="ARBA00022840"/>
    </source>
</evidence>
<dbReference type="GO" id="GO:0005524">
    <property type="term" value="F:ATP binding"/>
    <property type="evidence" value="ECO:0007669"/>
    <property type="project" value="UniProtKB-KW"/>
</dbReference>
<dbReference type="AlphaFoldDB" id="A0A921Q471"/>
<reference evidence="5" key="1">
    <citation type="journal article" date="2019" name="BMC Genomics">
        <title>A new reference genome for Sorghum bicolor reveals high levels of sequence similarity between sweet and grain genotypes: implications for the genetics of sugar metabolism.</title>
        <authorList>
            <person name="Cooper E.A."/>
            <person name="Brenton Z.W."/>
            <person name="Flinn B.S."/>
            <person name="Jenkins J."/>
            <person name="Shu S."/>
            <person name="Flowers D."/>
            <person name="Luo F."/>
            <person name="Wang Y."/>
            <person name="Xia P."/>
            <person name="Barry K."/>
            <person name="Daum C."/>
            <person name="Lipzen A."/>
            <person name="Yoshinaga Y."/>
            <person name="Schmutz J."/>
            <person name="Saski C."/>
            <person name="Vermerris W."/>
            <person name="Kresovich S."/>
        </authorList>
    </citation>
    <scope>NUCLEOTIDE SEQUENCE</scope>
</reference>
<dbReference type="InterPro" id="IPR011009">
    <property type="entry name" value="Kinase-like_dom_sf"/>
</dbReference>
<accession>A0A921Q471</accession>
<dbReference type="Pfam" id="PF07714">
    <property type="entry name" value="PK_Tyr_Ser-Thr"/>
    <property type="match status" value="1"/>
</dbReference>
<reference evidence="5" key="2">
    <citation type="submission" date="2020-10" db="EMBL/GenBank/DDBJ databases">
        <authorList>
            <person name="Cooper E.A."/>
            <person name="Brenton Z.W."/>
            <person name="Flinn B.S."/>
            <person name="Jenkins J."/>
            <person name="Shu S."/>
            <person name="Flowers D."/>
            <person name="Luo F."/>
            <person name="Wang Y."/>
            <person name="Xia P."/>
            <person name="Barry K."/>
            <person name="Daum C."/>
            <person name="Lipzen A."/>
            <person name="Yoshinaga Y."/>
            <person name="Schmutz J."/>
            <person name="Saski C."/>
            <person name="Vermerris W."/>
            <person name="Kresovich S."/>
        </authorList>
    </citation>
    <scope>NUCLEOTIDE SEQUENCE</scope>
</reference>
<dbReference type="PROSITE" id="PS51257">
    <property type="entry name" value="PROKAR_LIPOPROTEIN"/>
    <property type="match status" value="1"/>
</dbReference>
<keyword evidence="3" id="KW-1133">Transmembrane helix</keyword>
<dbReference type="InterPro" id="IPR008271">
    <property type="entry name" value="Ser/Thr_kinase_AS"/>
</dbReference>
<dbReference type="SMART" id="SM00220">
    <property type="entry name" value="S_TKc"/>
    <property type="match status" value="1"/>
</dbReference>
<dbReference type="Gramene" id="EER88244">
    <property type="protein sequence ID" value="EER88244"/>
    <property type="gene ID" value="SORBI_3010G118100"/>
</dbReference>
<organism evidence="5 6">
    <name type="scientific">Sorghum bicolor</name>
    <name type="common">Sorghum</name>
    <name type="synonym">Sorghum vulgare</name>
    <dbReference type="NCBI Taxonomy" id="4558"/>
    <lineage>
        <taxon>Eukaryota</taxon>
        <taxon>Viridiplantae</taxon>
        <taxon>Streptophyta</taxon>
        <taxon>Embryophyta</taxon>
        <taxon>Tracheophyta</taxon>
        <taxon>Spermatophyta</taxon>
        <taxon>Magnoliopsida</taxon>
        <taxon>Liliopsida</taxon>
        <taxon>Poales</taxon>
        <taxon>Poaceae</taxon>
        <taxon>PACMAD clade</taxon>
        <taxon>Panicoideae</taxon>
        <taxon>Andropogonodae</taxon>
        <taxon>Andropogoneae</taxon>
        <taxon>Sorghinae</taxon>
        <taxon>Sorghum</taxon>
    </lineage>
</organism>
<dbReference type="Gene3D" id="1.10.510.10">
    <property type="entry name" value="Transferase(Phosphotransferase) domain 1"/>
    <property type="match status" value="1"/>
</dbReference>
<name>A0A921Q471_SORBI</name>
<evidence type="ECO:0000313" key="6">
    <source>
        <dbReference type="Proteomes" id="UP000807115"/>
    </source>
</evidence>
<dbReference type="KEGG" id="sbi:8073739"/>
<proteinExistence type="predicted"/>
<dbReference type="OrthoDB" id="4062651at2759"/>
<dbReference type="Gene3D" id="3.30.200.20">
    <property type="entry name" value="Phosphorylase Kinase, domain 1"/>
    <property type="match status" value="1"/>
</dbReference>
<keyword evidence="2" id="KW-0067">ATP-binding</keyword>
<dbReference type="PANTHER" id="PTHR47989">
    <property type="entry name" value="OS01G0750732 PROTEIN"/>
    <property type="match status" value="1"/>
</dbReference>
<dbReference type="PANTHER" id="PTHR47989:SF43">
    <property type="entry name" value="CALCIUM_CALMODULIN-REGULATED RECEPTOR-LIKE KINASE 2"/>
    <property type="match status" value="1"/>
</dbReference>
<keyword evidence="1" id="KW-0547">Nucleotide-binding</keyword>
<dbReference type="GO" id="GO:0004672">
    <property type="term" value="F:protein kinase activity"/>
    <property type="evidence" value="ECO:0007669"/>
    <property type="project" value="InterPro"/>
</dbReference>
<feature type="domain" description="Protein kinase" evidence="4">
    <location>
        <begin position="129"/>
        <end position="406"/>
    </location>
</feature>
<feature type="transmembrane region" description="Helical" evidence="3">
    <location>
        <begin position="9"/>
        <end position="34"/>
    </location>
</feature>
<evidence type="ECO:0000259" key="4">
    <source>
        <dbReference type="PROSITE" id="PS50011"/>
    </source>
</evidence>
<gene>
    <name evidence="5" type="ORF">BDA96_10G144800</name>
</gene>
<dbReference type="FunFam" id="3.30.200.20:FF:000274">
    <property type="entry name" value="Calcium/calmodulin-regulated receptor-like kinase 1"/>
    <property type="match status" value="1"/>
</dbReference>
<dbReference type="OMA" id="WWNHQNK"/>
<dbReference type="PROSITE" id="PS50011">
    <property type="entry name" value="PROTEIN_KINASE_DOM"/>
    <property type="match status" value="1"/>
</dbReference>
<evidence type="ECO:0000256" key="3">
    <source>
        <dbReference type="SAM" id="Phobius"/>
    </source>
</evidence>
<dbReference type="SUPFAM" id="SSF56112">
    <property type="entry name" value="Protein kinase-like (PK-like)"/>
    <property type="match status" value="1"/>
</dbReference>
<protein>
    <recommendedName>
        <fullName evidence="4">Protein kinase domain-containing protein</fullName>
    </recommendedName>
</protein>
<dbReference type="EMBL" id="CM027689">
    <property type="protein sequence ID" value="KAG0513922.1"/>
    <property type="molecule type" value="Genomic_DNA"/>
</dbReference>
<dbReference type="PROSITE" id="PS00108">
    <property type="entry name" value="PROTEIN_KINASE_ST"/>
    <property type="match status" value="1"/>
</dbReference>
<sequence>MVDRSSRAVLIGVTAGVGAALLASACVLLAIWLYRRRASVATARTRSLESPSATLRDNGNGCASLDSSVSVSVVSESVADWGHPPPAKRAAFWAWRGGGGAGHNGREPPPLSVSGIPKYHYKDLQKATSNFTTILGQGSFGPVYKAVMATGEVVAVKVLASDSRQGEREFQTEVALLSRLHHRNLVNLVGYCVEKGQRILIYEYMSNGSLARLLYGDNKRNLSWQERLQIAHDISHGIEYLHEGAVPSVIHRDLKSDNILLDHSMRAKVADFGLSKEEVYDGRKSGLKGTYGYMDPDYMSTNKLTKKSDVYSFGIILFELITAINPQQGLMEYINLAAIGGEGRVDWDEILDKDLLVGNIPEEVRTLADVAYRCVNKSPRKRPLISEVTQAISRLRQRQLRKHDALTLPRSETRTVLRRIEYQHVELADLTSMRELTPIRAS</sequence>
<dbReference type="CDD" id="cd14066">
    <property type="entry name" value="STKc_IRAK"/>
    <property type="match status" value="1"/>
</dbReference>
<comment type="caution">
    <text evidence="5">The sequence shown here is derived from an EMBL/GenBank/DDBJ whole genome shotgun (WGS) entry which is preliminary data.</text>
</comment>
<evidence type="ECO:0000313" key="5">
    <source>
        <dbReference type="EMBL" id="KAG0513922.1"/>
    </source>
</evidence>